<proteinExistence type="predicted"/>
<name>A0A371G7Q4_MUCPR</name>
<feature type="non-terminal residue" evidence="1">
    <location>
        <position position="1"/>
    </location>
</feature>
<dbReference type="AlphaFoldDB" id="A0A371G7Q4"/>
<protein>
    <recommendedName>
        <fullName evidence="3">Mitochondrial protein</fullName>
    </recommendedName>
</protein>
<comment type="caution">
    <text evidence="1">The sequence shown here is derived from an EMBL/GenBank/DDBJ whole genome shotgun (WGS) entry which is preliminary data.</text>
</comment>
<evidence type="ECO:0008006" key="3">
    <source>
        <dbReference type="Google" id="ProtNLM"/>
    </source>
</evidence>
<gene>
    <name evidence="1" type="ORF">CR513_32103</name>
</gene>
<organism evidence="1 2">
    <name type="scientific">Mucuna pruriens</name>
    <name type="common">Velvet bean</name>
    <name type="synonym">Dolichos pruriens</name>
    <dbReference type="NCBI Taxonomy" id="157652"/>
    <lineage>
        <taxon>Eukaryota</taxon>
        <taxon>Viridiplantae</taxon>
        <taxon>Streptophyta</taxon>
        <taxon>Embryophyta</taxon>
        <taxon>Tracheophyta</taxon>
        <taxon>Spermatophyta</taxon>
        <taxon>Magnoliopsida</taxon>
        <taxon>eudicotyledons</taxon>
        <taxon>Gunneridae</taxon>
        <taxon>Pentapetalae</taxon>
        <taxon>rosids</taxon>
        <taxon>fabids</taxon>
        <taxon>Fabales</taxon>
        <taxon>Fabaceae</taxon>
        <taxon>Papilionoideae</taxon>
        <taxon>50 kb inversion clade</taxon>
        <taxon>NPAAA clade</taxon>
        <taxon>indigoferoid/millettioid clade</taxon>
        <taxon>Phaseoleae</taxon>
        <taxon>Mucuna</taxon>
    </lineage>
</organism>
<sequence>MESNTKDERNQLWFHKSNCPSWRVLLQLLIIKTPTSIQEALKDENWIQAMNEKTKELKKKLNLGDFAKGYIKTYRIDYEQTFFLVAKMNMLKIPYFMEIPLGFYSYDEKNKVCRLKKALHGLQ</sequence>
<evidence type="ECO:0000313" key="2">
    <source>
        <dbReference type="Proteomes" id="UP000257109"/>
    </source>
</evidence>
<evidence type="ECO:0000313" key="1">
    <source>
        <dbReference type="EMBL" id="RDX86555.1"/>
    </source>
</evidence>
<dbReference type="Proteomes" id="UP000257109">
    <property type="component" value="Unassembled WGS sequence"/>
</dbReference>
<reference evidence="1" key="1">
    <citation type="submission" date="2018-05" db="EMBL/GenBank/DDBJ databases">
        <title>Draft genome of Mucuna pruriens seed.</title>
        <authorList>
            <person name="Nnadi N.E."/>
            <person name="Vos R."/>
            <person name="Hasami M.H."/>
            <person name="Devisetty U.K."/>
            <person name="Aguiy J.C."/>
        </authorList>
    </citation>
    <scope>NUCLEOTIDE SEQUENCE [LARGE SCALE GENOMIC DNA]</scope>
    <source>
        <strain evidence="1">JCA_2017</strain>
    </source>
</reference>
<dbReference type="EMBL" id="QJKJ01006488">
    <property type="protein sequence ID" value="RDX86555.1"/>
    <property type="molecule type" value="Genomic_DNA"/>
</dbReference>
<keyword evidence="2" id="KW-1185">Reference proteome</keyword>
<accession>A0A371G7Q4</accession>